<feature type="compositionally biased region" description="Basic and acidic residues" evidence="1">
    <location>
        <begin position="33"/>
        <end position="46"/>
    </location>
</feature>
<evidence type="ECO:0000256" key="1">
    <source>
        <dbReference type="SAM" id="MobiDB-lite"/>
    </source>
</evidence>
<accession>A0A6F9DFX9</accession>
<feature type="compositionally biased region" description="Polar residues" evidence="1">
    <location>
        <begin position="90"/>
        <end position="100"/>
    </location>
</feature>
<name>A0A6F9DFX9_9ASCI</name>
<dbReference type="InterPro" id="IPR037688">
    <property type="entry name" value="ZBBX"/>
</dbReference>
<dbReference type="PANTHER" id="PTHR28634">
    <property type="entry name" value="ZINC FINGER B-BOX DOMAIN-CONTAINING PROTEIN 1"/>
    <property type="match status" value="1"/>
</dbReference>
<feature type="region of interest" description="Disordered" evidence="1">
    <location>
        <begin position="244"/>
        <end position="274"/>
    </location>
</feature>
<dbReference type="Pfam" id="PF18694">
    <property type="entry name" value="TDP-43_N"/>
    <property type="match status" value="1"/>
</dbReference>
<dbReference type="EMBL" id="LR786450">
    <property type="protein sequence ID" value="CAB3260955.1"/>
    <property type="molecule type" value="mRNA"/>
</dbReference>
<feature type="region of interest" description="Disordered" evidence="1">
    <location>
        <begin position="1"/>
        <end position="46"/>
    </location>
</feature>
<dbReference type="PANTHER" id="PTHR28634:SF1">
    <property type="entry name" value="ZINC FINGER B-BOX DOMAIN-CONTAINING PROTEIN 1"/>
    <property type="match status" value="1"/>
</dbReference>
<dbReference type="InterPro" id="IPR041105">
    <property type="entry name" value="TDP-43_N"/>
</dbReference>
<sequence>MMTHLFDVDFSVLPPGKEPVSKKLQQKSSETSSAKKRESKKLDIDNKQMEWRLNQLKKAMEKEKEARGSQGYIWQSGKNVALESHARNTLGHSVKTSQKKGTIPAKKPHSPVKPRVKVLKDEPLDIRKRPNHTKELIGTLLKEDPDLTDSPMQDNQMPRVNKETWISVALDPSQDDIMEMQSDQDGNLPLPCLTAIEPMAIGLYFKRWGRKRLLLAVDGRMMRPKQGWGSEVYYPYIGNVSPQKINGTVPSPQSEVKRTPRKPHKPPVETKTGGKLLEGTFDEEESAESFKNAIMEWRQKPEGGSDSPKEMSVHAVQSEPAEIAINFSETSTLSFMERLLLKKHRTSEVPPLPQTSVEDDQNYQKSDAIKLTEEEIEDHERIRQLFTPQPRADSASTMEWCEDVSNQQTCLITEIPTDSAEDPIEQSSSVCYVDEADEQISIPLQTSHSRVNIEEVTFPGIEPTVVEEIRPMTKSTSPSPAVKQSAPKKSTSEPSLPLTPKRPSVSKSAVFTRRIIQKDQVQKSKQRPKSANVLAKPNENVSASADLLHAVSTLPINPDAFYHNGLGEFFSSATPKPEHHESSETQHLPENLLTCNQGSNFWEPLTSLTLDEPSERLDSKMQSLQEVPIAEDTIQNDVEMEKADANTLDALEWELASQTGNITSDGRISRLIDEWSSEEEDLGIINDPGLGSGLSSPEVDHRSLGSATMQSATWKDEENLLHDFEQMEQFMMADLKQDTDSEEDIVD</sequence>
<evidence type="ECO:0000313" key="3">
    <source>
        <dbReference type="EMBL" id="CAB3260955.1"/>
    </source>
</evidence>
<feature type="region of interest" description="Disordered" evidence="1">
    <location>
        <begin position="88"/>
        <end position="112"/>
    </location>
</feature>
<proteinExistence type="evidence at transcript level"/>
<reference evidence="3" key="1">
    <citation type="submission" date="2020-04" db="EMBL/GenBank/DDBJ databases">
        <authorList>
            <person name="Neveu A P."/>
        </authorList>
    </citation>
    <scope>NUCLEOTIDE SEQUENCE</scope>
    <source>
        <tissue evidence="3">Whole embryo</tissue>
    </source>
</reference>
<organism evidence="3">
    <name type="scientific">Phallusia mammillata</name>
    <dbReference type="NCBI Taxonomy" id="59560"/>
    <lineage>
        <taxon>Eukaryota</taxon>
        <taxon>Metazoa</taxon>
        <taxon>Chordata</taxon>
        <taxon>Tunicata</taxon>
        <taxon>Ascidiacea</taxon>
        <taxon>Phlebobranchia</taxon>
        <taxon>Ascidiidae</taxon>
        <taxon>Phallusia</taxon>
    </lineage>
</organism>
<evidence type="ECO:0000259" key="2">
    <source>
        <dbReference type="Pfam" id="PF18694"/>
    </source>
</evidence>
<feature type="domain" description="TAR DNA-binding protein 43 N-terminal" evidence="2">
    <location>
        <begin position="165"/>
        <end position="235"/>
    </location>
</feature>
<feature type="compositionally biased region" description="Polar residues" evidence="1">
    <location>
        <begin position="244"/>
        <end position="254"/>
    </location>
</feature>
<protein>
    <submittedName>
        <fullName evidence="3">Uncharacterized protein LOC100176447</fullName>
    </submittedName>
</protein>
<dbReference type="AlphaFoldDB" id="A0A6F9DFX9"/>
<gene>
    <name evidence="3" type="primary">LOC100176447</name>
</gene>
<feature type="region of interest" description="Disordered" evidence="1">
    <location>
        <begin position="471"/>
        <end position="536"/>
    </location>
</feature>